<reference evidence="13 14" key="1">
    <citation type="submission" date="2024-03" db="EMBL/GenBank/DDBJ databases">
        <authorList>
            <person name="Brejova B."/>
        </authorList>
    </citation>
    <scope>NUCLEOTIDE SEQUENCE [LARGE SCALE GENOMIC DNA]</scope>
    <source>
        <strain evidence="13 14">CBS 14171</strain>
    </source>
</reference>
<keyword evidence="6 11" id="KW-0175">Coiled coil</keyword>
<evidence type="ECO:0000256" key="6">
    <source>
        <dbReference type="ARBA" id="ARBA00023054"/>
    </source>
</evidence>
<keyword evidence="8 10" id="KW-0472">Membrane</keyword>
<dbReference type="EMBL" id="OZ022409">
    <property type="protein sequence ID" value="CAK9440589.1"/>
    <property type="molecule type" value="Genomic_DNA"/>
</dbReference>
<sequence>MLFISRATRTLARRPLARRPLWVNCIRLQSRKPDPLQLVHEAKLREIIEGTNFGSEPANKQGKIEEERRKLEREHEVERQRQERQERKEAQLQSQSREDEIAKVNRHTDAEISSTESGKLRGEDTGDSIQQDGLRIENKIIATTENSVDDSEIPTIAKEINETIQEEIGGLPSQKHKNQSAMSKKLTKYLDSAHDTILTVTQALNDVTGYSAIERLKNSIHEQEEDLKQAKNKVKECKAIYGDAIQRRSHSQREVNELLTRKHNWSSRDLERFTELYRNDHENENWEQQCEKNLQDAEMKVDGVQLKLTQSILTRYHEEQIWSDKIRRSSTWGTWILMGLNVLLFIVASFIVEPWKRKKLVAGFEDKVKTVLVGISQQNEAVLAPIIEQLENEPQEAASAANIDMQQQQQQQQQQQEEATVIAEKQQQQQQHTSNEEAQVESAFSLAVMRHPLPLLSEIPITTKVADFISTSWRRVRTTCISSYAALTSPGVQYLQLDKLEFSLYTLIISILSCGLGSLITVWCK</sequence>
<name>A0ABP0ZQH7_9ASCO</name>
<comment type="similarity">
    <text evidence="1 10">Belongs to the SHE9 family.</text>
</comment>
<dbReference type="Proteomes" id="UP001497383">
    <property type="component" value="Chromosome 5"/>
</dbReference>
<evidence type="ECO:0000256" key="9">
    <source>
        <dbReference type="ARBA" id="ARBA00024807"/>
    </source>
</evidence>
<organism evidence="13 14">
    <name type="scientific">Lodderomyces beijingensis</name>
    <dbReference type="NCBI Taxonomy" id="1775926"/>
    <lineage>
        <taxon>Eukaryota</taxon>
        <taxon>Fungi</taxon>
        <taxon>Dikarya</taxon>
        <taxon>Ascomycota</taxon>
        <taxon>Saccharomycotina</taxon>
        <taxon>Pichiomycetes</taxon>
        <taxon>Debaryomycetaceae</taxon>
        <taxon>Candida/Lodderomyces clade</taxon>
        <taxon>Lodderomyces</taxon>
    </lineage>
</organism>
<feature type="compositionally biased region" description="Low complexity" evidence="12">
    <location>
        <begin position="406"/>
        <end position="416"/>
    </location>
</feature>
<protein>
    <recommendedName>
        <fullName evidence="10">Sensitive to high expression protein 9, mitochondrial</fullName>
    </recommendedName>
</protein>
<proteinExistence type="inferred from homology"/>
<evidence type="ECO:0000256" key="3">
    <source>
        <dbReference type="ARBA" id="ARBA00022792"/>
    </source>
</evidence>
<dbReference type="GeneID" id="92209828"/>
<feature type="region of interest" description="Disordered" evidence="12">
    <location>
        <begin position="397"/>
        <end position="434"/>
    </location>
</feature>
<gene>
    <name evidence="13" type="ORF">LODBEIA_P46320</name>
</gene>
<evidence type="ECO:0000256" key="2">
    <source>
        <dbReference type="ARBA" id="ARBA00022692"/>
    </source>
</evidence>
<dbReference type="PANTHER" id="PTHR31961:SF3">
    <property type="entry name" value="SENSITIVE TO HIGH EXPRESSION PROTEIN 9, MITOCHONDRIAL"/>
    <property type="match status" value="1"/>
</dbReference>
<evidence type="ECO:0000256" key="10">
    <source>
        <dbReference type="RuleBase" id="RU364128"/>
    </source>
</evidence>
<accession>A0ABP0ZQH7</accession>
<evidence type="ECO:0000256" key="5">
    <source>
        <dbReference type="ARBA" id="ARBA00022989"/>
    </source>
</evidence>
<feature type="coiled-coil region" evidence="11">
    <location>
        <begin position="213"/>
        <end position="240"/>
    </location>
</feature>
<comment type="function">
    <text evidence="9">Required for the maintenance of the structure of the mitochondrial inner membrane. Involved in mitochondrial morphology. Causes growth arrest when highly overexpressed.</text>
</comment>
<feature type="transmembrane region" description="Helical" evidence="10">
    <location>
        <begin position="502"/>
        <end position="523"/>
    </location>
</feature>
<dbReference type="Pfam" id="PF05546">
    <property type="entry name" value="She9_MDM33"/>
    <property type="match status" value="1"/>
</dbReference>
<comment type="subcellular location">
    <subcellularLocation>
        <location evidence="10">Mitochondrion inner membrane</location>
        <topology evidence="10">Multi-pass membrane protein</topology>
    </subcellularLocation>
</comment>
<feature type="region of interest" description="Disordered" evidence="12">
    <location>
        <begin position="50"/>
        <end position="131"/>
    </location>
</feature>
<keyword evidence="3 10" id="KW-0999">Mitochondrion inner membrane</keyword>
<keyword evidence="7 10" id="KW-0496">Mitochondrion</keyword>
<evidence type="ECO:0000256" key="7">
    <source>
        <dbReference type="ARBA" id="ARBA00023128"/>
    </source>
</evidence>
<dbReference type="RefSeq" id="XP_066831570.1">
    <property type="nucleotide sequence ID" value="XM_066974875.1"/>
</dbReference>
<evidence type="ECO:0000256" key="11">
    <source>
        <dbReference type="SAM" id="Coils"/>
    </source>
</evidence>
<evidence type="ECO:0000256" key="4">
    <source>
        <dbReference type="ARBA" id="ARBA00022946"/>
    </source>
</evidence>
<keyword evidence="5 10" id="KW-1133">Transmembrane helix</keyword>
<keyword evidence="2 10" id="KW-0812">Transmembrane</keyword>
<feature type="transmembrane region" description="Helical" evidence="10">
    <location>
        <begin position="332"/>
        <end position="352"/>
    </location>
</feature>
<keyword evidence="14" id="KW-1185">Reference proteome</keyword>
<evidence type="ECO:0000313" key="13">
    <source>
        <dbReference type="EMBL" id="CAK9440589.1"/>
    </source>
</evidence>
<evidence type="ECO:0000256" key="8">
    <source>
        <dbReference type="ARBA" id="ARBA00023136"/>
    </source>
</evidence>
<dbReference type="PANTHER" id="PTHR31961">
    <property type="entry name" value="SENSITIVE TO HIGH EXPRESSION PROTEIN 9, MITOCHONDRIAL"/>
    <property type="match status" value="1"/>
</dbReference>
<keyword evidence="4 10" id="KW-0809">Transit peptide</keyword>
<evidence type="ECO:0000256" key="12">
    <source>
        <dbReference type="SAM" id="MobiDB-lite"/>
    </source>
</evidence>
<evidence type="ECO:0000256" key="1">
    <source>
        <dbReference type="ARBA" id="ARBA00007472"/>
    </source>
</evidence>
<evidence type="ECO:0000313" key="14">
    <source>
        <dbReference type="Proteomes" id="UP001497383"/>
    </source>
</evidence>
<dbReference type="InterPro" id="IPR008839">
    <property type="entry name" value="MDM33_fungi"/>
</dbReference>
<comment type="subunit">
    <text evidence="10">Homooligomer.</text>
</comment>
<feature type="compositionally biased region" description="Basic and acidic residues" evidence="12">
    <location>
        <begin position="62"/>
        <end position="110"/>
    </location>
</feature>